<dbReference type="AlphaFoldDB" id="A0A5N6H8D4"/>
<evidence type="ECO:0000256" key="1">
    <source>
        <dbReference type="SAM" id="SignalP"/>
    </source>
</evidence>
<feature type="signal peptide" evidence="1">
    <location>
        <begin position="1"/>
        <end position="21"/>
    </location>
</feature>
<sequence>MGTRLPMVGVIHCFLLAGMLGTLWSGGSREEAFWCSCSCYMDWFGGVRLITDYISCL</sequence>
<dbReference type="EMBL" id="ML734577">
    <property type="protein sequence ID" value="KAB8248783.1"/>
    <property type="molecule type" value="Genomic_DNA"/>
</dbReference>
<name>A0A5N6H8D4_ASPFL</name>
<dbReference type="Proteomes" id="UP000325434">
    <property type="component" value="Unassembled WGS sequence"/>
</dbReference>
<evidence type="ECO:0000313" key="2">
    <source>
        <dbReference type="EMBL" id="KAB8248783.1"/>
    </source>
</evidence>
<reference evidence="2" key="1">
    <citation type="submission" date="2019-04" db="EMBL/GenBank/DDBJ databases">
        <title>Friends and foes A comparative genomics study of 23 Aspergillus species from section Flavi.</title>
        <authorList>
            <consortium name="DOE Joint Genome Institute"/>
            <person name="Kjaerbolling I."/>
            <person name="Vesth T."/>
            <person name="Frisvad J.C."/>
            <person name="Nybo J.L."/>
            <person name="Theobald S."/>
            <person name="Kildgaard S."/>
            <person name="Isbrandt T."/>
            <person name="Kuo A."/>
            <person name="Sato A."/>
            <person name="Lyhne E.K."/>
            <person name="Kogle M.E."/>
            <person name="Wiebenga A."/>
            <person name="Kun R.S."/>
            <person name="Lubbers R.J."/>
            <person name="Makela M.R."/>
            <person name="Barry K."/>
            <person name="Chovatia M."/>
            <person name="Clum A."/>
            <person name="Daum C."/>
            <person name="Haridas S."/>
            <person name="He G."/>
            <person name="LaButti K."/>
            <person name="Lipzen A."/>
            <person name="Mondo S."/>
            <person name="Riley R."/>
            <person name="Salamov A."/>
            <person name="Simmons B.A."/>
            <person name="Magnuson J.K."/>
            <person name="Henrissat B."/>
            <person name="Mortensen U.H."/>
            <person name="Larsen T.O."/>
            <person name="Devries R.P."/>
            <person name="Grigoriev I.V."/>
            <person name="Machida M."/>
            <person name="Baker S.E."/>
            <person name="Andersen M.R."/>
        </authorList>
    </citation>
    <scope>NUCLEOTIDE SEQUENCE [LARGE SCALE GENOMIC DNA]</scope>
    <source>
        <strain evidence="2">CBS 121.62</strain>
    </source>
</reference>
<keyword evidence="1" id="KW-0732">Signal</keyword>
<feature type="chain" id="PRO_5024818135" evidence="1">
    <location>
        <begin position="22"/>
        <end position="57"/>
    </location>
</feature>
<proteinExistence type="predicted"/>
<protein>
    <submittedName>
        <fullName evidence="2">Uncharacterized protein</fullName>
    </submittedName>
</protein>
<gene>
    <name evidence="2" type="ORF">BDV35DRAFT_346885</name>
</gene>
<organism evidence="2">
    <name type="scientific">Aspergillus flavus</name>
    <dbReference type="NCBI Taxonomy" id="5059"/>
    <lineage>
        <taxon>Eukaryota</taxon>
        <taxon>Fungi</taxon>
        <taxon>Dikarya</taxon>
        <taxon>Ascomycota</taxon>
        <taxon>Pezizomycotina</taxon>
        <taxon>Eurotiomycetes</taxon>
        <taxon>Eurotiomycetidae</taxon>
        <taxon>Eurotiales</taxon>
        <taxon>Aspergillaceae</taxon>
        <taxon>Aspergillus</taxon>
        <taxon>Aspergillus subgen. Circumdati</taxon>
    </lineage>
</organism>
<accession>A0A5N6H8D4</accession>